<comment type="caution">
    <text evidence="2">The sequence shown here is derived from an EMBL/GenBank/DDBJ whole genome shotgun (WGS) entry which is preliminary data.</text>
</comment>
<proteinExistence type="predicted"/>
<evidence type="ECO:0000313" key="3">
    <source>
        <dbReference type="Proteomes" id="UP000722791"/>
    </source>
</evidence>
<name>A0A8J4GCP1_9CHLO</name>
<feature type="compositionally biased region" description="Low complexity" evidence="1">
    <location>
        <begin position="50"/>
        <end position="59"/>
    </location>
</feature>
<evidence type="ECO:0000313" key="2">
    <source>
        <dbReference type="EMBL" id="GIM04588.1"/>
    </source>
</evidence>
<dbReference type="Proteomes" id="UP000722791">
    <property type="component" value="Unassembled WGS sequence"/>
</dbReference>
<accession>A0A8J4GCP1</accession>
<reference evidence="2" key="1">
    <citation type="journal article" date="2021" name="Proc. Natl. Acad. Sci. U.S.A.">
        <title>Three genomes in the algal genus Volvox reveal the fate of a haploid sex-determining region after a transition to homothallism.</title>
        <authorList>
            <person name="Yamamoto K."/>
            <person name="Hamaji T."/>
            <person name="Kawai-Toyooka H."/>
            <person name="Matsuzaki R."/>
            <person name="Takahashi F."/>
            <person name="Nishimura Y."/>
            <person name="Kawachi M."/>
            <person name="Noguchi H."/>
            <person name="Minakuchi Y."/>
            <person name="Umen J.G."/>
            <person name="Toyoda A."/>
            <person name="Nozaki H."/>
        </authorList>
    </citation>
    <scope>NUCLEOTIDE SEQUENCE</scope>
    <source>
        <strain evidence="2">NIES-3785</strain>
    </source>
</reference>
<gene>
    <name evidence="2" type="ORF">Vretimale_9136</name>
</gene>
<evidence type="ECO:0000256" key="1">
    <source>
        <dbReference type="SAM" id="MobiDB-lite"/>
    </source>
</evidence>
<protein>
    <submittedName>
        <fullName evidence="2">Uncharacterized protein</fullName>
    </submittedName>
</protein>
<dbReference type="AlphaFoldDB" id="A0A8J4GCP1"/>
<feature type="compositionally biased region" description="Acidic residues" evidence="1">
    <location>
        <begin position="74"/>
        <end position="97"/>
    </location>
</feature>
<organism evidence="2 3">
    <name type="scientific">Volvox reticuliferus</name>
    <dbReference type="NCBI Taxonomy" id="1737510"/>
    <lineage>
        <taxon>Eukaryota</taxon>
        <taxon>Viridiplantae</taxon>
        <taxon>Chlorophyta</taxon>
        <taxon>core chlorophytes</taxon>
        <taxon>Chlorophyceae</taxon>
        <taxon>CS clade</taxon>
        <taxon>Chlamydomonadales</taxon>
        <taxon>Volvocaceae</taxon>
        <taxon>Volvox</taxon>
    </lineage>
</organism>
<sequence length="364" mass="39653">MAHMNQNLNMNSLGGYQMLLQSAGIPAPVGIMQGQFLPGPSIASQFMQVSAQPPSQQQATEITAVAKLPVSSQDDYDDEGLVEDAADSDGDDGEAADEERLGSSSSKPSKVTKKKKTDSPWSGVHCSVLLRQAVLIALAAAVKSKGAALAPDETDNVFDSSRTELLTKLSTDKTAAKATKKEAEAKRLQQHIDSIIKLHDIKSQRKGASWNNLVWTWIHNASVHGKGKVRSSGKFSVAAIQDDDQRTQISEAIDTIRRFSDLGHGLAGIDTIKPAQLQQQALREAAHRKRKAVEQSREENQKKQSQVLEKVLEIVKDKADTQSELVAQIAQSNDLKERDINLKSQLQEMMKQLVESLAAASKRS</sequence>
<dbReference type="EMBL" id="BNCQ01000016">
    <property type="protein sequence ID" value="GIM04588.1"/>
    <property type="molecule type" value="Genomic_DNA"/>
</dbReference>
<feature type="region of interest" description="Disordered" evidence="1">
    <location>
        <begin position="48"/>
        <end position="121"/>
    </location>
</feature>